<sequence length="399" mass="44201">MRCLWITLADPDPPHNGQFIYSGGLIGSLAQAGADMAVLGLSRPDGKRADGARETPGAGAIAWHLAEHKPRSRWSSLRSPLPNIAHRCGTPDMHARVRRLLATESWDSVVLDGIGSGWALADFLRRYPDRHNRPKLVYVSHNHEESLRAQLAHNQSNLLKHQAMRFDAAKVTHLERAIVKEADLITAITPDDADLYREHWPDKAMAVLTPGYRATEREKKPISRDLPRRAVIVGSFDWIAKRMNLEEFISVADAIFAANGVELEVVGSGDATFLASMRKRVLATRFTGTVDDVRRHMDAARIALVPERNGGGFKLKVLDYVFNRLPILALKGSVAGVPLEQEESILLYPGHEDLAMGVVQSIDDLDRLNNLQDAAYRACRDSFHWTSRGPQLLTAISAA</sequence>
<dbReference type="Pfam" id="PF13692">
    <property type="entry name" value="Glyco_trans_1_4"/>
    <property type="match status" value="1"/>
</dbReference>
<gene>
    <name evidence="2" type="ORF">Y958_16275</name>
</gene>
<reference evidence="2 3" key="1">
    <citation type="submission" date="2017-06" db="EMBL/GenBank/DDBJ databases">
        <title>Complete genome sequence of Nitrospirillum amazonense strain CBAmC, an endophytic nitrogen-fixing and plant growth-promoting bacterium, isolated from sugarcane.</title>
        <authorList>
            <person name="Schwab S."/>
            <person name="dos Santos Teixeira K.R."/>
            <person name="Simoes Araujo J.L."/>
            <person name="Soares Vidal M."/>
            <person name="Borges de Freitas H.R."/>
            <person name="Rivello Crivelaro A.L."/>
            <person name="Bueno de Camargo Nunes A."/>
            <person name="dos Santos C.M."/>
            <person name="Palmeira da Silva Rosa D."/>
            <person name="da Silva Padilha D."/>
            <person name="da Silva E."/>
            <person name="Araujo Terra L."/>
            <person name="Soares Mendes V."/>
            <person name="Farinelli L."/>
            <person name="Magalhaes Cruz L."/>
            <person name="Baldani J.I."/>
        </authorList>
    </citation>
    <scope>NUCLEOTIDE SEQUENCE [LARGE SCALE GENOMIC DNA]</scope>
    <source>
        <strain evidence="2 3">CBAmC</strain>
    </source>
</reference>
<dbReference type="KEGG" id="nao:Y958_16275"/>
<evidence type="ECO:0000313" key="3">
    <source>
        <dbReference type="Proteomes" id="UP000197153"/>
    </source>
</evidence>
<dbReference type="RefSeq" id="WP_088873073.1">
    <property type="nucleotide sequence ID" value="NZ_CP022111.1"/>
</dbReference>
<name>A0A248JUU1_9PROT</name>
<accession>A0A248JUU1</accession>
<dbReference type="SUPFAM" id="SSF53756">
    <property type="entry name" value="UDP-Glycosyltransferase/glycogen phosphorylase"/>
    <property type="match status" value="1"/>
</dbReference>
<dbReference type="AlphaFoldDB" id="A0A248JUU1"/>
<keyword evidence="3" id="KW-1185">Reference proteome</keyword>
<dbReference type="GO" id="GO:0016757">
    <property type="term" value="F:glycosyltransferase activity"/>
    <property type="evidence" value="ECO:0007669"/>
    <property type="project" value="UniProtKB-ARBA"/>
</dbReference>
<proteinExistence type="predicted"/>
<evidence type="ECO:0000313" key="2">
    <source>
        <dbReference type="EMBL" id="ASG22492.1"/>
    </source>
</evidence>
<feature type="domain" description="Glycosyltransferase subfamily 4-like N-terminal" evidence="1">
    <location>
        <begin position="21"/>
        <end position="203"/>
    </location>
</feature>
<dbReference type="Proteomes" id="UP000197153">
    <property type="component" value="Chromosome 2"/>
</dbReference>
<dbReference type="EMBL" id="CP022111">
    <property type="protein sequence ID" value="ASG22492.1"/>
    <property type="molecule type" value="Genomic_DNA"/>
</dbReference>
<dbReference type="InterPro" id="IPR028098">
    <property type="entry name" value="Glyco_trans_4-like_N"/>
</dbReference>
<organism evidence="2 3">
    <name type="scientific">Nitrospirillum viridazoti CBAmc</name>
    <dbReference type="NCBI Taxonomy" id="1441467"/>
    <lineage>
        <taxon>Bacteria</taxon>
        <taxon>Pseudomonadati</taxon>
        <taxon>Pseudomonadota</taxon>
        <taxon>Alphaproteobacteria</taxon>
        <taxon>Rhodospirillales</taxon>
        <taxon>Azospirillaceae</taxon>
        <taxon>Nitrospirillum</taxon>
        <taxon>Nitrospirillum viridazoti</taxon>
    </lineage>
</organism>
<dbReference type="Gene3D" id="3.40.50.2000">
    <property type="entry name" value="Glycogen Phosphorylase B"/>
    <property type="match status" value="2"/>
</dbReference>
<protein>
    <recommendedName>
        <fullName evidence="1">Glycosyltransferase subfamily 4-like N-terminal domain-containing protein</fullName>
    </recommendedName>
</protein>
<dbReference type="Pfam" id="PF13579">
    <property type="entry name" value="Glyco_trans_4_4"/>
    <property type="match status" value="1"/>
</dbReference>
<evidence type="ECO:0000259" key="1">
    <source>
        <dbReference type="Pfam" id="PF13579"/>
    </source>
</evidence>